<dbReference type="SUPFAM" id="SSF54695">
    <property type="entry name" value="POZ domain"/>
    <property type="match status" value="2"/>
</dbReference>
<accession>A0A0C3FKH9</accession>
<dbReference type="STRING" id="765440.A0A0C3FKH9"/>
<feature type="chain" id="PRO_5002174446" description="BTB domain-containing protein" evidence="1">
    <location>
        <begin position="24"/>
        <end position="398"/>
    </location>
</feature>
<evidence type="ECO:0000313" key="4">
    <source>
        <dbReference type="Proteomes" id="UP000054166"/>
    </source>
</evidence>
<sequence length="398" mass="46033">MEPLWNILTYLLTYLLPAAKVRQALMFTSKHHRFYFPDGNIFFMVDGILFKVHRYFFEQYSPVFRSMFSLPITAESSAEGLTELRPIVLEGTKLVDFEWLLSVFYPKKLGRPDARTVGDWTSILNLSTKWEFVSLRNEAVYQLSHTASPIDLLVLSHMFNVAEWCIPAYGSISRRSTPLTTEEASRLPVDDVTTIYALRQYITADSRKFHALLKKLEPSKTELQSYEDTVVLTSYPKPSTVTSTSYSRHERFYLADGNIVFLVEDKLYNIHRYFLEQYWATFASKFLSSPAEASTDGHPIYLQGVESSEFYHLLCLFYPKNLGEFEPQTTDELESIMHLTSRWKLTSRVDLDINRFPLITSPVDRLVVAYGLHVTGWLRPAFVALCMRDEPLTIEEGR</sequence>
<dbReference type="PANTHER" id="PTHR22744">
    <property type="entry name" value="HELIX LOOP HELIX PROTEIN 21-RELATED"/>
    <property type="match status" value="1"/>
</dbReference>
<organism evidence="3 4">
    <name type="scientific">Piloderma croceum (strain F 1598)</name>
    <dbReference type="NCBI Taxonomy" id="765440"/>
    <lineage>
        <taxon>Eukaryota</taxon>
        <taxon>Fungi</taxon>
        <taxon>Dikarya</taxon>
        <taxon>Basidiomycota</taxon>
        <taxon>Agaricomycotina</taxon>
        <taxon>Agaricomycetes</taxon>
        <taxon>Agaricomycetidae</taxon>
        <taxon>Atheliales</taxon>
        <taxon>Atheliaceae</taxon>
        <taxon>Piloderma</taxon>
    </lineage>
</organism>
<dbReference type="HOGENOM" id="CLU_692818_0_0_1"/>
<dbReference type="Proteomes" id="UP000054166">
    <property type="component" value="Unassembled WGS sequence"/>
</dbReference>
<keyword evidence="4" id="KW-1185">Reference proteome</keyword>
<dbReference type="InterPro" id="IPR011333">
    <property type="entry name" value="SKP1/BTB/POZ_sf"/>
</dbReference>
<dbReference type="SMART" id="SM00225">
    <property type="entry name" value="BTB"/>
    <property type="match status" value="2"/>
</dbReference>
<proteinExistence type="predicted"/>
<dbReference type="InParanoid" id="A0A0C3FKH9"/>
<dbReference type="PANTHER" id="PTHR22744:SF14">
    <property type="entry name" value="BTB DOMAIN-CONTAINING PROTEIN-RELATED"/>
    <property type="match status" value="1"/>
</dbReference>
<evidence type="ECO:0000259" key="2">
    <source>
        <dbReference type="PROSITE" id="PS50097"/>
    </source>
</evidence>
<feature type="domain" description="BTB" evidence="2">
    <location>
        <begin position="39"/>
        <end position="113"/>
    </location>
</feature>
<reference evidence="4" key="2">
    <citation type="submission" date="2015-01" db="EMBL/GenBank/DDBJ databases">
        <title>Evolutionary Origins and Diversification of the Mycorrhizal Mutualists.</title>
        <authorList>
            <consortium name="DOE Joint Genome Institute"/>
            <consortium name="Mycorrhizal Genomics Consortium"/>
            <person name="Kohler A."/>
            <person name="Kuo A."/>
            <person name="Nagy L.G."/>
            <person name="Floudas D."/>
            <person name="Copeland A."/>
            <person name="Barry K.W."/>
            <person name="Cichocki N."/>
            <person name="Veneault-Fourrey C."/>
            <person name="LaButti K."/>
            <person name="Lindquist E.A."/>
            <person name="Lipzen A."/>
            <person name="Lundell T."/>
            <person name="Morin E."/>
            <person name="Murat C."/>
            <person name="Riley R."/>
            <person name="Ohm R."/>
            <person name="Sun H."/>
            <person name="Tunlid A."/>
            <person name="Henrissat B."/>
            <person name="Grigoriev I.V."/>
            <person name="Hibbett D.S."/>
            <person name="Martin F."/>
        </authorList>
    </citation>
    <scope>NUCLEOTIDE SEQUENCE [LARGE SCALE GENOMIC DNA]</scope>
    <source>
        <strain evidence="4">F 1598</strain>
    </source>
</reference>
<dbReference type="AlphaFoldDB" id="A0A0C3FKH9"/>
<protein>
    <recommendedName>
        <fullName evidence="2">BTB domain-containing protein</fullName>
    </recommendedName>
</protein>
<reference evidence="3 4" key="1">
    <citation type="submission" date="2014-04" db="EMBL/GenBank/DDBJ databases">
        <authorList>
            <consortium name="DOE Joint Genome Institute"/>
            <person name="Kuo A."/>
            <person name="Tarkka M."/>
            <person name="Buscot F."/>
            <person name="Kohler A."/>
            <person name="Nagy L.G."/>
            <person name="Floudas D."/>
            <person name="Copeland A."/>
            <person name="Barry K.W."/>
            <person name="Cichocki N."/>
            <person name="Veneault-Fourrey C."/>
            <person name="LaButti K."/>
            <person name="Lindquist E.A."/>
            <person name="Lipzen A."/>
            <person name="Lundell T."/>
            <person name="Morin E."/>
            <person name="Murat C."/>
            <person name="Sun H."/>
            <person name="Tunlid A."/>
            <person name="Henrissat B."/>
            <person name="Grigoriev I.V."/>
            <person name="Hibbett D.S."/>
            <person name="Martin F."/>
            <person name="Nordberg H.P."/>
            <person name="Cantor M.N."/>
            <person name="Hua S.X."/>
        </authorList>
    </citation>
    <scope>NUCLEOTIDE SEQUENCE [LARGE SCALE GENOMIC DNA]</scope>
    <source>
        <strain evidence="3 4">F 1598</strain>
    </source>
</reference>
<dbReference type="Gene3D" id="3.30.710.10">
    <property type="entry name" value="Potassium Channel Kv1.1, Chain A"/>
    <property type="match status" value="2"/>
</dbReference>
<gene>
    <name evidence="3" type="ORF">PILCRDRAFT_533205</name>
</gene>
<evidence type="ECO:0000313" key="3">
    <source>
        <dbReference type="EMBL" id="KIM80459.1"/>
    </source>
</evidence>
<keyword evidence="1" id="KW-0732">Signal</keyword>
<name>A0A0C3FKH9_PILCF</name>
<dbReference type="EMBL" id="KN833004">
    <property type="protein sequence ID" value="KIM80459.1"/>
    <property type="molecule type" value="Genomic_DNA"/>
</dbReference>
<dbReference type="InterPro" id="IPR000210">
    <property type="entry name" value="BTB/POZ_dom"/>
</dbReference>
<dbReference type="OrthoDB" id="2367075at2759"/>
<dbReference type="PROSITE" id="PS50097">
    <property type="entry name" value="BTB"/>
    <property type="match status" value="2"/>
</dbReference>
<feature type="domain" description="BTB" evidence="2">
    <location>
        <begin position="257"/>
        <end position="326"/>
    </location>
</feature>
<evidence type="ECO:0000256" key="1">
    <source>
        <dbReference type="SAM" id="SignalP"/>
    </source>
</evidence>
<dbReference type="Pfam" id="PF00651">
    <property type="entry name" value="BTB"/>
    <property type="match status" value="2"/>
</dbReference>
<feature type="signal peptide" evidence="1">
    <location>
        <begin position="1"/>
        <end position="23"/>
    </location>
</feature>